<dbReference type="Proteomes" id="UP000077856">
    <property type="component" value="Chromosome"/>
</dbReference>
<keyword evidence="2" id="KW-0238">DNA-binding</keyword>
<protein>
    <submittedName>
        <fullName evidence="5">Transcriptional regulator</fullName>
    </submittedName>
</protein>
<dbReference type="InterPro" id="IPR011663">
    <property type="entry name" value="UTRA"/>
</dbReference>
<dbReference type="RefSeq" id="WP_019382328.1">
    <property type="nucleotide sequence ID" value="NZ_CP015506.1"/>
</dbReference>
<dbReference type="EMBL" id="CP015506">
    <property type="protein sequence ID" value="AND40722.1"/>
    <property type="molecule type" value="Genomic_DNA"/>
</dbReference>
<keyword evidence="3" id="KW-0804">Transcription</keyword>
<dbReference type="Gene3D" id="3.40.1410.10">
    <property type="entry name" value="Chorismate lyase-like"/>
    <property type="match status" value="1"/>
</dbReference>
<proteinExistence type="predicted"/>
<dbReference type="PROSITE" id="PS50949">
    <property type="entry name" value="HTH_GNTR"/>
    <property type="match status" value="1"/>
</dbReference>
<evidence type="ECO:0000313" key="6">
    <source>
        <dbReference type="Proteomes" id="UP000077856"/>
    </source>
</evidence>
<dbReference type="InterPro" id="IPR028978">
    <property type="entry name" value="Chorismate_lyase_/UTRA_dom_sf"/>
</dbReference>
<keyword evidence="1" id="KW-0805">Transcription regulation</keyword>
<dbReference type="GO" id="GO:0003677">
    <property type="term" value="F:DNA binding"/>
    <property type="evidence" value="ECO:0007669"/>
    <property type="project" value="UniProtKB-KW"/>
</dbReference>
<dbReference type="PANTHER" id="PTHR44846">
    <property type="entry name" value="MANNOSYL-D-GLYCERATE TRANSPORT/METABOLISM SYSTEM REPRESSOR MNGR-RELATED"/>
    <property type="match status" value="1"/>
</dbReference>
<dbReference type="CDD" id="cd07377">
    <property type="entry name" value="WHTH_GntR"/>
    <property type="match status" value="1"/>
</dbReference>
<dbReference type="InterPro" id="IPR000524">
    <property type="entry name" value="Tscrpt_reg_HTH_GntR"/>
</dbReference>
<dbReference type="InterPro" id="IPR036390">
    <property type="entry name" value="WH_DNA-bd_sf"/>
</dbReference>
<name>A0A160MCP9_9BACI</name>
<dbReference type="KEGG" id="bon:A361_16700"/>
<dbReference type="eggNOG" id="COG2188">
    <property type="taxonomic scope" value="Bacteria"/>
</dbReference>
<evidence type="ECO:0000256" key="1">
    <source>
        <dbReference type="ARBA" id="ARBA00023015"/>
    </source>
</evidence>
<dbReference type="SMART" id="SM00345">
    <property type="entry name" value="HTH_GNTR"/>
    <property type="match status" value="1"/>
</dbReference>
<dbReference type="SUPFAM" id="SSF64288">
    <property type="entry name" value="Chorismate lyase-like"/>
    <property type="match status" value="1"/>
</dbReference>
<dbReference type="SUPFAM" id="SSF46785">
    <property type="entry name" value="Winged helix' DNA-binding domain"/>
    <property type="match status" value="1"/>
</dbReference>
<organism evidence="5 6">
    <name type="scientific">Cytobacillus oceanisediminis 2691</name>
    <dbReference type="NCBI Taxonomy" id="1196031"/>
    <lineage>
        <taxon>Bacteria</taxon>
        <taxon>Bacillati</taxon>
        <taxon>Bacillota</taxon>
        <taxon>Bacilli</taxon>
        <taxon>Bacillales</taxon>
        <taxon>Bacillaceae</taxon>
        <taxon>Cytobacillus</taxon>
    </lineage>
</organism>
<accession>A0A160MCP9</accession>
<evidence type="ECO:0000256" key="2">
    <source>
        <dbReference type="ARBA" id="ARBA00023125"/>
    </source>
</evidence>
<dbReference type="GO" id="GO:0045892">
    <property type="term" value="P:negative regulation of DNA-templated transcription"/>
    <property type="evidence" value="ECO:0007669"/>
    <property type="project" value="TreeGrafter"/>
</dbReference>
<dbReference type="AlphaFoldDB" id="A0A160MCP9"/>
<evidence type="ECO:0000259" key="4">
    <source>
        <dbReference type="PROSITE" id="PS50949"/>
    </source>
</evidence>
<evidence type="ECO:0000313" key="5">
    <source>
        <dbReference type="EMBL" id="AND40722.1"/>
    </source>
</evidence>
<dbReference type="STRING" id="1196031.A361_16700"/>
<dbReference type="SMART" id="SM00866">
    <property type="entry name" value="UTRA"/>
    <property type="match status" value="1"/>
</dbReference>
<gene>
    <name evidence="5" type="ORF">A361_16700</name>
</gene>
<dbReference type="Pfam" id="PF07702">
    <property type="entry name" value="UTRA"/>
    <property type="match status" value="1"/>
</dbReference>
<dbReference type="Gene3D" id="1.10.10.10">
    <property type="entry name" value="Winged helix-like DNA-binding domain superfamily/Winged helix DNA-binding domain"/>
    <property type="match status" value="1"/>
</dbReference>
<dbReference type="PRINTS" id="PR00035">
    <property type="entry name" value="HTHGNTR"/>
</dbReference>
<dbReference type="InterPro" id="IPR050679">
    <property type="entry name" value="Bact_HTH_transcr_reg"/>
</dbReference>
<sequence>MSEKMLLVDELITQIKEGVYKPNEKLPSENELADQYGIPRMVVRKAYEQLQDLGFIFSKQGRGSYVQNRKQQIPLILTGDISFSEKMNEHGYDFRSENVCFEKIPYESDIYHSLKVNKQDEVYKISRLRIVDGCPIALHTSYAAKSVFPQIDRDGPGITSIFYYYKTHGYKEFTSGQSQLSVVFPNESERKILQCSSLIPLLLLESLCKDKETGTVLEASRIKYRSDCFTYLI</sequence>
<dbReference type="PANTHER" id="PTHR44846:SF17">
    <property type="entry name" value="GNTR-FAMILY TRANSCRIPTIONAL REGULATOR"/>
    <property type="match status" value="1"/>
</dbReference>
<dbReference type="GO" id="GO:0003700">
    <property type="term" value="F:DNA-binding transcription factor activity"/>
    <property type="evidence" value="ECO:0007669"/>
    <property type="project" value="InterPro"/>
</dbReference>
<reference evidence="5 6" key="1">
    <citation type="submission" date="2016-04" db="EMBL/GenBank/DDBJ databases">
        <title>Complete genome sequence of Bacillus oceanisediminis strain 2691.</title>
        <authorList>
            <person name="Jeong H."/>
            <person name="Kim H.J."/>
            <person name="Lee D.-W."/>
        </authorList>
    </citation>
    <scope>NUCLEOTIDE SEQUENCE [LARGE SCALE GENOMIC DNA]</scope>
    <source>
        <strain evidence="5 6">2691</strain>
    </source>
</reference>
<evidence type="ECO:0000256" key="3">
    <source>
        <dbReference type="ARBA" id="ARBA00023163"/>
    </source>
</evidence>
<feature type="domain" description="HTH gntR-type" evidence="4">
    <location>
        <begin position="1"/>
        <end position="69"/>
    </location>
</feature>
<dbReference type="InterPro" id="IPR036388">
    <property type="entry name" value="WH-like_DNA-bd_sf"/>
</dbReference>
<dbReference type="Pfam" id="PF00392">
    <property type="entry name" value="GntR"/>
    <property type="match status" value="1"/>
</dbReference>